<dbReference type="PANTHER" id="PTHR34874">
    <property type="entry name" value="PROTEIN YCHN"/>
    <property type="match status" value="1"/>
</dbReference>
<dbReference type="InterPro" id="IPR017463">
    <property type="entry name" value="Sulphur_relay_TusD/DsrE"/>
</dbReference>
<proteinExistence type="inferred from homology"/>
<dbReference type="OrthoDB" id="9787483at2"/>
<dbReference type="Pfam" id="PF02635">
    <property type="entry name" value="DsrE"/>
    <property type="match status" value="1"/>
</dbReference>
<dbReference type="GO" id="GO:0002143">
    <property type="term" value="P:tRNA wobble position uridine thiolation"/>
    <property type="evidence" value="ECO:0007669"/>
    <property type="project" value="TreeGrafter"/>
</dbReference>
<sequence>MSQIAISVHFGVTAQSKLTLLERYIDAALANNHQISCIFLYQDGVYHASQELVLASDELQSTALWQRLANKAIPLLLCVTAAEKRGVNTENTAPFTVAGLAEFAMISSKSDKWVQFK</sequence>
<comment type="caution">
    <text evidence="5">The sequence shown here is derived from an EMBL/GenBank/DDBJ whole genome shotgun (WGS) entry which is preliminary data.</text>
</comment>
<organism evidence="5 6">
    <name type="scientific">Pseudoalteromonas piscicida</name>
    <dbReference type="NCBI Taxonomy" id="43662"/>
    <lineage>
        <taxon>Bacteria</taxon>
        <taxon>Pseudomonadati</taxon>
        <taxon>Pseudomonadota</taxon>
        <taxon>Gammaproteobacteria</taxon>
        <taxon>Alteromonadales</taxon>
        <taxon>Pseudoalteromonadaceae</taxon>
        <taxon>Pseudoalteromonas</taxon>
    </lineage>
</organism>
<dbReference type="NCBIfam" id="TIGR03012">
    <property type="entry name" value="sulf_tusD_dsrE"/>
    <property type="match status" value="1"/>
</dbReference>
<evidence type="ECO:0000256" key="4">
    <source>
        <dbReference type="ARBA" id="ARBA00022679"/>
    </source>
</evidence>
<protein>
    <submittedName>
        <fullName evidence="5">Sulfurtransferase complex subunit TusD</fullName>
    </submittedName>
</protein>
<dbReference type="EMBL" id="NKHF01000036">
    <property type="protein sequence ID" value="PCK32283.1"/>
    <property type="molecule type" value="Genomic_DNA"/>
</dbReference>
<dbReference type="AlphaFoldDB" id="A0A2A5JS49"/>
<comment type="subcellular location">
    <subcellularLocation>
        <location evidence="1">Cytoplasm</location>
    </subcellularLocation>
</comment>
<dbReference type="SUPFAM" id="SSF75169">
    <property type="entry name" value="DsrEFH-like"/>
    <property type="match status" value="1"/>
</dbReference>
<accession>A0A2A5JS49</accession>
<evidence type="ECO:0000313" key="5">
    <source>
        <dbReference type="EMBL" id="PCK32283.1"/>
    </source>
</evidence>
<dbReference type="PANTHER" id="PTHR34874:SF3">
    <property type="entry name" value="SULFURTRANSFERASE TUSD"/>
    <property type="match status" value="1"/>
</dbReference>
<dbReference type="InterPro" id="IPR003787">
    <property type="entry name" value="Sulphur_relay_DsrE/F-like"/>
</dbReference>
<evidence type="ECO:0000256" key="1">
    <source>
        <dbReference type="ARBA" id="ARBA00004496"/>
    </source>
</evidence>
<dbReference type="GO" id="GO:1990228">
    <property type="term" value="C:sulfurtransferase complex"/>
    <property type="evidence" value="ECO:0007669"/>
    <property type="project" value="TreeGrafter"/>
</dbReference>
<gene>
    <name evidence="5" type="primary">tusD</name>
    <name evidence="5" type="ORF">CEX98_08115</name>
</gene>
<keyword evidence="3" id="KW-0963">Cytoplasm</keyword>
<dbReference type="GO" id="GO:0016783">
    <property type="term" value="F:sulfurtransferase activity"/>
    <property type="evidence" value="ECO:0007669"/>
    <property type="project" value="InterPro"/>
</dbReference>
<dbReference type="Gene3D" id="3.40.1260.10">
    <property type="entry name" value="DsrEFH-like"/>
    <property type="match status" value="1"/>
</dbReference>
<keyword evidence="6" id="KW-1185">Reference proteome</keyword>
<comment type="similarity">
    <text evidence="2">Belongs to the DsrE/TusD family.</text>
</comment>
<evidence type="ECO:0000256" key="3">
    <source>
        <dbReference type="ARBA" id="ARBA00022490"/>
    </source>
</evidence>
<keyword evidence="4 5" id="KW-0808">Transferase</keyword>
<dbReference type="InterPro" id="IPR027396">
    <property type="entry name" value="DsrEFH-like"/>
</dbReference>
<reference evidence="6" key="1">
    <citation type="journal article" date="2019" name="Genome Announc.">
        <title>Draft Genome Sequence of Pseudoalteromonas piscicida Strain 36Y ROTHPW, an Hypersaline Seawater Isolate from the South Coast of Sonora, Mexico.</title>
        <authorList>
            <person name="Sanchez-Diaz R."/>
            <person name="Molina-Garza Z.J."/>
            <person name="Cruz-Suarez L.E."/>
            <person name="Selvin J."/>
            <person name="Kiran G.S."/>
            <person name="Ibarra-Gamez J.C."/>
            <person name="Gomez-Gil B."/>
            <person name="Galaviz-Silva L."/>
        </authorList>
    </citation>
    <scope>NUCLEOTIDE SEQUENCE [LARGE SCALE GENOMIC DNA]</scope>
    <source>
        <strain evidence="6">36Y_RITHPW</strain>
    </source>
</reference>
<evidence type="ECO:0000313" key="6">
    <source>
        <dbReference type="Proteomes" id="UP000228621"/>
    </source>
</evidence>
<evidence type="ECO:0000256" key="2">
    <source>
        <dbReference type="ARBA" id="ARBA00007067"/>
    </source>
</evidence>
<dbReference type="GO" id="GO:0097163">
    <property type="term" value="F:sulfur carrier activity"/>
    <property type="evidence" value="ECO:0007669"/>
    <property type="project" value="TreeGrafter"/>
</dbReference>
<dbReference type="Proteomes" id="UP000228621">
    <property type="component" value="Unassembled WGS sequence"/>
</dbReference>
<name>A0A2A5JS49_PSEO7</name>
<dbReference type="RefSeq" id="WP_099641594.1">
    <property type="nucleotide sequence ID" value="NZ_NKHF01000036.1"/>
</dbReference>